<organism evidence="1 3">
    <name type="scientific">Nephila pilipes</name>
    <name type="common">Giant wood spider</name>
    <name type="synonym">Nephila maculata</name>
    <dbReference type="NCBI Taxonomy" id="299642"/>
    <lineage>
        <taxon>Eukaryota</taxon>
        <taxon>Metazoa</taxon>
        <taxon>Ecdysozoa</taxon>
        <taxon>Arthropoda</taxon>
        <taxon>Chelicerata</taxon>
        <taxon>Arachnida</taxon>
        <taxon>Araneae</taxon>
        <taxon>Araneomorphae</taxon>
        <taxon>Entelegynae</taxon>
        <taxon>Araneoidea</taxon>
        <taxon>Nephilidae</taxon>
        <taxon>Nephila</taxon>
    </lineage>
</organism>
<comment type="caution">
    <text evidence="1">The sequence shown here is derived from an EMBL/GenBank/DDBJ whole genome shotgun (WGS) entry which is preliminary data.</text>
</comment>
<name>A0A8X6NBY8_NEPPI</name>
<keyword evidence="3" id="KW-1185">Reference proteome</keyword>
<protein>
    <submittedName>
        <fullName evidence="1">Uncharacterized protein</fullName>
    </submittedName>
</protein>
<proteinExistence type="predicted"/>
<evidence type="ECO:0000313" key="3">
    <source>
        <dbReference type="Proteomes" id="UP000887013"/>
    </source>
</evidence>
<dbReference type="AlphaFoldDB" id="A0A8X6NBY8"/>
<sequence length="71" mass="7841">FPKLVDCSEFCVEVFTACSCEDKVEWTVESNCIPDEFADLADEDELISAISPECKDLVVAVELVVAELLPE</sequence>
<accession>A0A8X6NBY8</accession>
<dbReference type="EMBL" id="BMAW01029550">
    <property type="protein sequence ID" value="GFU12512.1"/>
    <property type="molecule type" value="Genomic_DNA"/>
</dbReference>
<feature type="non-terminal residue" evidence="1">
    <location>
        <position position="1"/>
    </location>
</feature>
<reference evidence="1" key="1">
    <citation type="submission" date="2020-08" db="EMBL/GenBank/DDBJ databases">
        <title>Multicomponent nature underlies the extraordinary mechanical properties of spider dragline silk.</title>
        <authorList>
            <person name="Kono N."/>
            <person name="Nakamura H."/>
            <person name="Mori M."/>
            <person name="Yoshida Y."/>
            <person name="Ohtoshi R."/>
            <person name="Malay A.D."/>
            <person name="Moran D.A.P."/>
            <person name="Tomita M."/>
            <person name="Numata K."/>
            <person name="Arakawa K."/>
        </authorList>
    </citation>
    <scope>NUCLEOTIDE SEQUENCE</scope>
</reference>
<dbReference type="EMBL" id="BMAW01056530">
    <property type="protein sequence ID" value="GFT06259.1"/>
    <property type="molecule type" value="Genomic_DNA"/>
</dbReference>
<gene>
    <name evidence="1" type="ORF">NPIL_612671</name>
    <name evidence="2" type="ORF">NPIL_655101</name>
</gene>
<dbReference type="Proteomes" id="UP000887013">
    <property type="component" value="Unassembled WGS sequence"/>
</dbReference>
<evidence type="ECO:0000313" key="2">
    <source>
        <dbReference type="EMBL" id="GFU12512.1"/>
    </source>
</evidence>
<evidence type="ECO:0000313" key="1">
    <source>
        <dbReference type="EMBL" id="GFT06259.1"/>
    </source>
</evidence>